<evidence type="ECO:0008006" key="5">
    <source>
        <dbReference type="Google" id="ProtNLM"/>
    </source>
</evidence>
<dbReference type="Proteomes" id="UP000054217">
    <property type="component" value="Unassembled WGS sequence"/>
</dbReference>
<evidence type="ECO:0000256" key="2">
    <source>
        <dbReference type="SAM" id="SignalP"/>
    </source>
</evidence>
<name>A0A0C3PDH5_PISTI</name>
<evidence type="ECO:0000313" key="4">
    <source>
        <dbReference type="Proteomes" id="UP000054217"/>
    </source>
</evidence>
<dbReference type="InParanoid" id="A0A0C3PDH5"/>
<accession>A0A0C3PDH5</accession>
<evidence type="ECO:0000313" key="3">
    <source>
        <dbReference type="EMBL" id="KIO05824.1"/>
    </source>
</evidence>
<evidence type="ECO:0000256" key="1">
    <source>
        <dbReference type="SAM" id="MobiDB-lite"/>
    </source>
</evidence>
<keyword evidence="4" id="KW-1185">Reference proteome</keyword>
<protein>
    <recommendedName>
        <fullName evidence="5">Secreted protein</fullName>
    </recommendedName>
</protein>
<organism evidence="3 4">
    <name type="scientific">Pisolithus tinctorius Marx 270</name>
    <dbReference type="NCBI Taxonomy" id="870435"/>
    <lineage>
        <taxon>Eukaryota</taxon>
        <taxon>Fungi</taxon>
        <taxon>Dikarya</taxon>
        <taxon>Basidiomycota</taxon>
        <taxon>Agaricomycotina</taxon>
        <taxon>Agaricomycetes</taxon>
        <taxon>Agaricomycetidae</taxon>
        <taxon>Boletales</taxon>
        <taxon>Sclerodermatineae</taxon>
        <taxon>Pisolithaceae</taxon>
        <taxon>Pisolithus</taxon>
    </lineage>
</organism>
<feature type="region of interest" description="Disordered" evidence="1">
    <location>
        <begin position="155"/>
        <end position="186"/>
    </location>
</feature>
<keyword evidence="2" id="KW-0732">Signal</keyword>
<gene>
    <name evidence="3" type="ORF">M404DRAFT_947601</name>
</gene>
<proteinExistence type="predicted"/>
<reference evidence="4" key="2">
    <citation type="submission" date="2015-01" db="EMBL/GenBank/DDBJ databases">
        <title>Evolutionary Origins and Diversification of the Mycorrhizal Mutualists.</title>
        <authorList>
            <consortium name="DOE Joint Genome Institute"/>
            <consortium name="Mycorrhizal Genomics Consortium"/>
            <person name="Kohler A."/>
            <person name="Kuo A."/>
            <person name="Nagy L.G."/>
            <person name="Floudas D."/>
            <person name="Copeland A."/>
            <person name="Barry K.W."/>
            <person name="Cichocki N."/>
            <person name="Veneault-Fourrey C."/>
            <person name="LaButti K."/>
            <person name="Lindquist E.A."/>
            <person name="Lipzen A."/>
            <person name="Lundell T."/>
            <person name="Morin E."/>
            <person name="Murat C."/>
            <person name="Riley R."/>
            <person name="Ohm R."/>
            <person name="Sun H."/>
            <person name="Tunlid A."/>
            <person name="Henrissat B."/>
            <person name="Grigoriev I.V."/>
            <person name="Hibbett D.S."/>
            <person name="Martin F."/>
        </authorList>
    </citation>
    <scope>NUCLEOTIDE SEQUENCE [LARGE SCALE GENOMIC DNA]</scope>
    <source>
        <strain evidence="4">Marx 270</strain>
    </source>
</reference>
<feature type="chain" id="PRO_5002176831" description="Secreted protein" evidence="2">
    <location>
        <begin position="19"/>
        <end position="186"/>
    </location>
</feature>
<sequence length="186" mass="20597">MSEHWVLLALLSRPLAYGARSSSVIGAERTTSDRQYLLHQRTAIQCGNGKGPFIIADFVLATHLRKQNVGQEHPFCTIGFTLWSTGKRRKAWITKWPSDADNWPYSGENDGRDGRRPPSLMLVVPADAIEDIFIRRAGKELAVHVNDEKDIAKEQPIVENSLGSKGVDNAYNDLVSAPTSKTTAPE</sequence>
<dbReference type="HOGENOM" id="CLU_1454978_0_0_1"/>
<feature type="compositionally biased region" description="Polar residues" evidence="1">
    <location>
        <begin position="177"/>
        <end position="186"/>
    </location>
</feature>
<feature type="signal peptide" evidence="2">
    <location>
        <begin position="1"/>
        <end position="18"/>
    </location>
</feature>
<dbReference type="EMBL" id="KN831965">
    <property type="protein sequence ID" value="KIO05824.1"/>
    <property type="molecule type" value="Genomic_DNA"/>
</dbReference>
<dbReference type="AlphaFoldDB" id="A0A0C3PDH5"/>
<reference evidence="3 4" key="1">
    <citation type="submission" date="2014-04" db="EMBL/GenBank/DDBJ databases">
        <authorList>
            <consortium name="DOE Joint Genome Institute"/>
            <person name="Kuo A."/>
            <person name="Kohler A."/>
            <person name="Costa M.D."/>
            <person name="Nagy L.G."/>
            <person name="Floudas D."/>
            <person name="Copeland A."/>
            <person name="Barry K.W."/>
            <person name="Cichocki N."/>
            <person name="Veneault-Fourrey C."/>
            <person name="LaButti K."/>
            <person name="Lindquist E.A."/>
            <person name="Lipzen A."/>
            <person name="Lundell T."/>
            <person name="Morin E."/>
            <person name="Murat C."/>
            <person name="Sun H."/>
            <person name="Tunlid A."/>
            <person name="Henrissat B."/>
            <person name="Grigoriev I.V."/>
            <person name="Hibbett D.S."/>
            <person name="Martin F."/>
            <person name="Nordberg H.P."/>
            <person name="Cantor M.N."/>
            <person name="Hua S.X."/>
        </authorList>
    </citation>
    <scope>NUCLEOTIDE SEQUENCE [LARGE SCALE GENOMIC DNA]</scope>
    <source>
        <strain evidence="3 4">Marx 270</strain>
    </source>
</reference>